<feature type="compositionally biased region" description="Gly residues" evidence="2">
    <location>
        <begin position="304"/>
        <end position="313"/>
    </location>
</feature>
<evidence type="ECO:0000256" key="3">
    <source>
        <dbReference type="SAM" id="Phobius"/>
    </source>
</evidence>
<feature type="compositionally biased region" description="Pro residues" evidence="2">
    <location>
        <begin position="321"/>
        <end position="330"/>
    </location>
</feature>
<keyword evidence="3" id="KW-1133">Transmembrane helix</keyword>
<evidence type="ECO:0000259" key="4">
    <source>
        <dbReference type="SMART" id="SM01088"/>
    </source>
</evidence>
<gene>
    <name evidence="5" type="ORF">PENTCL1PPCAC_12929</name>
</gene>
<feature type="non-terminal residue" evidence="5">
    <location>
        <position position="1"/>
    </location>
</feature>
<sequence length="330" mass="32979">PQATMDKETEMESQMRRMAFGAVVLSTASVISIAIAIPLLFAHIQSIQSDVILETDFCKMRTRDMYSQMMQVDARAGSRMKRDNGGHWDFGTWVPSGGTGGGGAPTYGDYPGVNDAPVVNPYDQGVNADAGSACGCTCMQGPPGPPGEPGDDGADGVDGVVGVAGKSGRDGEIVASDGIVNEPCVICPSGPIGPPGLSGTKGPQGPRGAPGAPGIDGKRGEPGMVGPAGPMGVPGPEGPRGKKGEDGRVIAVNGPPGLIGQRGPQGRKGEKGSKGRAGVAIPGPKGPTGEAGRKGRSGRNGRAGPQGGFGPAGKNGSCSHCPPPRTPPGY</sequence>
<feature type="region of interest" description="Disordered" evidence="2">
    <location>
        <begin position="191"/>
        <end position="330"/>
    </location>
</feature>
<evidence type="ECO:0000313" key="6">
    <source>
        <dbReference type="Proteomes" id="UP001432027"/>
    </source>
</evidence>
<dbReference type="PANTHER" id="PTHR24637">
    <property type="entry name" value="COLLAGEN"/>
    <property type="match status" value="1"/>
</dbReference>
<dbReference type="AlphaFoldDB" id="A0AAV5T619"/>
<comment type="caution">
    <text evidence="5">The sequence shown here is derived from an EMBL/GenBank/DDBJ whole genome shotgun (WGS) entry which is preliminary data.</text>
</comment>
<dbReference type="InterPro" id="IPR002486">
    <property type="entry name" value="Col_cuticle_N"/>
</dbReference>
<feature type="compositionally biased region" description="Low complexity" evidence="2">
    <location>
        <begin position="222"/>
        <end position="231"/>
    </location>
</feature>
<feature type="transmembrane region" description="Helical" evidence="3">
    <location>
        <begin position="20"/>
        <end position="41"/>
    </location>
</feature>
<dbReference type="InterPro" id="IPR008160">
    <property type="entry name" value="Collagen"/>
</dbReference>
<organism evidence="5 6">
    <name type="scientific">Pristionchus entomophagus</name>
    <dbReference type="NCBI Taxonomy" id="358040"/>
    <lineage>
        <taxon>Eukaryota</taxon>
        <taxon>Metazoa</taxon>
        <taxon>Ecdysozoa</taxon>
        <taxon>Nematoda</taxon>
        <taxon>Chromadorea</taxon>
        <taxon>Rhabditida</taxon>
        <taxon>Rhabditina</taxon>
        <taxon>Diplogasteromorpha</taxon>
        <taxon>Diplogasteroidea</taxon>
        <taxon>Neodiplogasteridae</taxon>
        <taxon>Pristionchus</taxon>
    </lineage>
</organism>
<keyword evidence="6" id="KW-1185">Reference proteome</keyword>
<keyword evidence="3" id="KW-0812">Transmembrane</keyword>
<feature type="compositionally biased region" description="Low complexity" evidence="2">
    <location>
        <begin position="191"/>
        <end position="213"/>
    </location>
</feature>
<protein>
    <recommendedName>
        <fullName evidence="4">Nematode cuticle collagen N-terminal domain-containing protein</fullName>
    </recommendedName>
</protein>
<dbReference type="PANTHER" id="PTHR24637:SF421">
    <property type="entry name" value="CUTICLE COLLAGEN DPY-2"/>
    <property type="match status" value="1"/>
</dbReference>
<dbReference type="SMART" id="SM01088">
    <property type="entry name" value="Col_cuticle_N"/>
    <property type="match status" value="1"/>
</dbReference>
<feature type="compositionally biased region" description="Basic and acidic residues" evidence="2">
    <location>
        <begin position="239"/>
        <end position="248"/>
    </location>
</feature>
<reference evidence="5" key="1">
    <citation type="submission" date="2023-10" db="EMBL/GenBank/DDBJ databases">
        <title>Genome assembly of Pristionchus species.</title>
        <authorList>
            <person name="Yoshida K."/>
            <person name="Sommer R.J."/>
        </authorList>
    </citation>
    <scope>NUCLEOTIDE SEQUENCE</scope>
    <source>
        <strain evidence="5">RS0144</strain>
    </source>
</reference>
<evidence type="ECO:0000313" key="5">
    <source>
        <dbReference type="EMBL" id="GMS90754.1"/>
    </source>
</evidence>
<name>A0AAV5T619_9BILA</name>
<dbReference type="Proteomes" id="UP001432027">
    <property type="component" value="Unassembled WGS sequence"/>
</dbReference>
<dbReference type="Pfam" id="PF01391">
    <property type="entry name" value="Collagen"/>
    <property type="match status" value="1"/>
</dbReference>
<dbReference type="EMBL" id="BTSX01000003">
    <property type="protein sequence ID" value="GMS90754.1"/>
    <property type="molecule type" value="Genomic_DNA"/>
</dbReference>
<dbReference type="GO" id="GO:0042302">
    <property type="term" value="F:structural constituent of cuticle"/>
    <property type="evidence" value="ECO:0007669"/>
    <property type="project" value="InterPro"/>
</dbReference>
<accession>A0AAV5T619</accession>
<dbReference type="Pfam" id="PF01484">
    <property type="entry name" value="Col_cuticle_N"/>
    <property type="match status" value="1"/>
</dbReference>
<keyword evidence="1" id="KW-0677">Repeat</keyword>
<evidence type="ECO:0000256" key="1">
    <source>
        <dbReference type="ARBA" id="ARBA00022737"/>
    </source>
</evidence>
<evidence type="ECO:0000256" key="2">
    <source>
        <dbReference type="SAM" id="MobiDB-lite"/>
    </source>
</evidence>
<feature type="domain" description="Nematode cuticle collagen N-terminal" evidence="4">
    <location>
        <begin position="17"/>
        <end position="69"/>
    </location>
</feature>
<proteinExistence type="predicted"/>
<keyword evidence="3" id="KW-0472">Membrane</keyword>